<dbReference type="EMBL" id="CM017692">
    <property type="protein sequence ID" value="TYH20504.1"/>
    <property type="molecule type" value="Genomic_DNA"/>
</dbReference>
<dbReference type="Pfam" id="PF03321">
    <property type="entry name" value="GH3"/>
    <property type="match status" value="1"/>
</dbReference>
<dbReference type="AlphaFoldDB" id="A0A5D2GR72"/>
<keyword evidence="2" id="KW-1185">Reference proteome</keyword>
<name>A0A5D2GR72_GOSDA</name>
<reference evidence="1 2" key="1">
    <citation type="submission" date="2019-06" db="EMBL/GenBank/DDBJ databases">
        <title>WGS assembly of Gossypium darwinii.</title>
        <authorList>
            <person name="Chen Z.J."/>
            <person name="Sreedasyam A."/>
            <person name="Ando A."/>
            <person name="Song Q."/>
            <person name="De L."/>
            <person name="Hulse-Kemp A."/>
            <person name="Ding M."/>
            <person name="Ye W."/>
            <person name="Kirkbride R."/>
            <person name="Jenkins J."/>
            <person name="Plott C."/>
            <person name="Lovell J."/>
            <person name="Lin Y.-M."/>
            <person name="Vaughn R."/>
            <person name="Liu B."/>
            <person name="Li W."/>
            <person name="Simpson S."/>
            <person name="Scheffler B."/>
            <person name="Saski C."/>
            <person name="Grover C."/>
            <person name="Hu G."/>
            <person name="Conover J."/>
            <person name="Carlson J."/>
            <person name="Shu S."/>
            <person name="Boston L."/>
            <person name="Williams M."/>
            <person name="Peterson D."/>
            <person name="Mcgee K."/>
            <person name="Jones D."/>
            <person name="Wendel J."/>
            <person name="Stelly D."/>
            <person name="Grimwood J."/>
            <person name="Schmutz J."/>
        </authorList>
    </citation>
    <scope>NUCLEOTIDE SEQUENCE [LARGE SCALE GENOMIC DNA]</scope>
    <source>
        <strain evidence="1">1808015.09</strain>
    </source>
</reference>
<dbReference type="Proteomes" id="UP000323506">
    <property type="component" value="Chromosome A05"/>
</dbReference>
<gene>
    <name evidence="1" type="ORF">ES288_A05G435100v1</name>
</gene>
<sequence length="64" mass="7092">MGETSDILLAEPVTAFFLSSRTSGGQPKLLPVTAEYQKKTSETDLFKVVTQAKILVKHWSAMQH</sequence>
<proteinExistence type="predicted"/>
<accession>A0A5D2GR72</accession>
<evidence type="ECO:0000313" key="2">
    <source>
        <dbReference type="Proteomes" id="UP000323506"/>
    </source>
</evidence>
<protein>
    <submittedName>
        <fullName evidence="1">Uncharacterized protein</fullName>
    </submittedName>
</protein>
<organism evidence="1 2">
    <name type="scientific">Gossypium darwinii</name>
    <name type="common">Darwin's cotton</name>
    <name type="synonym">Gossypium barbadense var. darwinii</name>
    <dbReference type="NCBI Taxonomy" id="34276"/>
    <lineage>
        <taxon>Eukaryota</taxon>
        <taxon>Viridiplantae</taxon>
        <taxon>Streptophyta</taxon>
        <taxon>Embryophyta</taxon>
        <taxon>Tracheophyta</taxon>
        <taxon>Spermatophyta</taxon>
        <taxon>Magnoliopsida</taxon>
        <taxon>eudicotyledons</taxon>
        <taxon>Gunneridae</taxon>
        <taxon>Pentapetalae</taxon>
        <taxon>rosids</taxon>
        <taxon>malvids</taxon>
        <taxon>Malvales</taxon>
        <taxon>Malvaceae</taxon>
        <taxon>Malvoideae</taxon>
        <taxon>Gossypium</taxon>
    </lineage>
</organism>
<evidence type="ECO:0000313" key="1">
    <source>
        <dbReference type="EMBL" id="TYH20504.1"/>
    </source>
</evidence>